<evidence type="ECO:0000313" key="2">
    <source>
        <dbReference type="EnsemblMetazoa" id="AMEC003273-PA"/>
    </source>
</evidence>
<feature type="transmembrane region" description="Helical" evidence="1">
    <location>
        <begin position="6"/>
        <end position="38"/>
    </location>
</feature>
<keyword evidence="1" id="KW-0812">Transmembrane</keyword>
<dbReference type="EnsemblMetazoa" id="AMEC003273-RA">
    <property type="protein sequence ID" value="AMEC003273-PA"/>
    <property type="gene ID" value="AMEC003273"/>
</dbReference>
<feature type="transmembrane region" description="Helical" evidence="1">
    <location>
        <begin position="82"/>
        <end position="103"/>
    </location>
</feature>
<feature type="transmembrane region" description="Helical" evidence="1">
    <location>
        <begin position="258"/>
        <end position="281"/>
    </location>
</feature>
<keyword evidence="3" id="KW-1185">Reference proteome</keyword>
<keyword evidence="1" id="KW-1133">Transmembrane helix</keyword>
<proteinExistence type="predicted"/>
<dbReference type="AlphaFoldDB" id="A0A182TJ68"/>
<accession>A0A182TJ68</accession>
<reference evidence="2" key="2">
    <citation type="submission" date="2020-05" db="UniProtKB">
        <authorList>
            <consortium name="EnsemblMetazoa"/>
        </authorList>
    </citation>
    <scope>IDENTIFICATION</scope>
    <source>
        <strain evidence="2">CM1001059</strain>
    </source>
</reference>
<dbReference type="VEuPathDB" id="VectorBase:AMEC003273"/>
<evidence type="ECO:0000313" key="3">
    <source>
        <dbReference type="Proteomes" id="UP000075902"/>
    </source>
</evidence>
<keyword evidence="1" id="KW-0472">Membrane</keyword>
<protein>
    <recommendedName>
        <fullName evidence="4">Gustatory receptor</fullName>
    </recommendedName>
</protein>
<feature type="transmembrane region" description="Helical" evidence="1">
    <location>
        <begin position="227"/>
        <end position="251"/>
    </location>
</feature>
<dbReference type="STRING" id="34690.A0A182TJ68"/>
<dbReference type="Proteomes" id="UP000075902">
    <property type="component" value="Unassembled WGS sequence"/>
</dbReference>
<evidence type="ECO:0000256" key="1">
    <source>
        <dbReference type="SAM" id="Phobius"/>
    </source>
</evidence>
<evidence type="ECO:0008006" key="4">
    <source>
        <dbReference type="Google" id="ProtNLM"/>
    </source>
</evidence>
<name>A0A182TJ68_9DIPT</name>
<organism evidence="2 3">
    <name type="scientific">Anopheles melas</name>
    <dbReference type="NCBI Taxonomy" id="34690"/>
    <lineage>
        <taxon>Eukaryota</taxon>
        <taxon>Metazoa</taxon>
        <taxon>Ecdysozoa</taxon>
        <taxon>Arthropoda</taxon>
        <taxon>Hexapoda</taxon>
        <taxon>Insecta</taxon>
        <taxon>Pterygota</taxon>
        <taxon>Neoptera</taxon>
        <taxon>Endopterygota</taxon>
        <taxon>Diptera</taxon>
        <taxon>Nematocera</taxon>
        <taxon>Culicoidea</taxon>
        <taxon>Culicidae</taxon>
        <taxon>Anophelinae</taxon>
        <taxon>Anopheles</taxon>
    </lineage>
</organism>
<sequence>MDKPFLLLYITSCAFMYVDLAMELVLGLCDCLLLIVRLQLQRLVCSARNLGRNGNQEDDFLTFYGTMYCKIAVILSDHLGPYFGLIILMHCSYVCFEAAICILDMQRDRLAAVLNTLRQNELSLIDLTGSVTDYRVVKLLSTVQLSYGQAKWFGRMMQYESIACCLLLSAGYTILYSFQPEAWYLYLTIASDELAIAPEQISPILWDVYDRVTIHVRKDLSQYCGPIVVLFTSLFVLECAISLVDLGGLLYDGSDLDMSLIAVGALWLLFDFKKFIVPLLLSECLKQKVSIFSIKCDHCTHMMGNLTKQYVLNSSITVNQ</sequence>
<reference evidence="3" key="1">
    <citation type="submission" date="2014-01" db="EMBL/GenBank/DDBJ databases">
        <title>The Genome Sequence of Anopheles melas CM1001059_A (V2).</title>
        <authorList>
            <consortium name="The Broad Institute Genomics Platform"/>
            <person name="Neafsey D.E."/>
            <person name="Besansky N."/>
            <person name="Howell P."/>
            <person name="Walton C."/>
            <person name="Young S.K."/>
            <person name="Zeng Q."/>
            <person name="Gargeya S."/>
            <person name="Fitzgerald M."/>
            <person name="Haas B."/>
            <person name="Abouelleil A."/>
            <person name="Allen A.W."/>
            <person name="Alvarado L."/>
            <person name="Arachchi H.M."/>
            <person name="Berlin A.M."/>
            <person name="Chapman S.B."/>
            <person name="Gainer-Dewar J."/>
            <person name="Goldberg J."/>
            <person name="Griggs A."/>
            <person name="Gujja S."/>
            <person name="Hansen M."/>
            <person name="Howarth C."/>
            <person name="Imamovic A."/>
            <person name="Ireland A."/>
            <person name="Larimer J."/>
            <person name="McCowan C."/>
            <person name="Murphy C."/>
            <person name="Pearson M."/>
            <person name="Poon T.W."/>
            <person name="Priest M."/>
            <person name="Roberts A."/>
            <person name="Saif S."/>
            <person name="Shea T."/>
            <person name="Sisk P."/>
            <person name="Sykes S."/>
            <person name="Wortman J."/>
            <person name="Nusbaum C."/>
            <person name="Birren B."/>
        </authorList>
    </citation>
    <scope>NUCLEOTIDE SEQUENCE [LARGE SCALE GENOMIC DNA]</scope>
    <source>
        <strain evidence="3">CM1001059</strain>
    </source>
</reference>